<name>A0ABT2X8S2_9RHOB</name>
<dbReference type="EMBL" id="JAOVQO010000025">
    <property type="protein sequence ID" value="MCU9850298.1"/>
    <property type="molecule type" value="Genomic_DNA"/>
</dbReference>
<dbReference type="RefSeq" id="WP_263340214.1">
    <property type="nucleotide sequence ID" value="NZ_JAOVQO010000025.1"/>
</dbReference>
<comment type="caution">
    <text evidence="1">The sequence shown here is derived from an EMBL/GenBank/DDBJ whole genome shotgun (WGS) entry which is preliminary data.</text>
</comment>
<accession>A0ABT2X8S2</accession>
<sequence>MGTNGYSIFGFEVQHIIPQKAFDFFEPQLAALGIKINSVGNLMALFSNPDTANAFGAAGFGVRDALSAAGWGFNSHDAWLGRQGGSVAQIG</sequence>
<protein>
    <submittedName>
        <fullName evidence="1">Uncharacterized protein</fullName>
    </submittedName>
</protein>
<evidence type="ECO:0000313" key="2">
    <source>
        <dbReference type="Proteomes" id="UP001209535"/>
    </source>
</evidence>
<organism evidence="1 2">
    <name type="scientific">Albidovulum salinarum</name>
    <dbReference type="NCBI Taxonomy" id="2984153"/>
    <lineage>
        <taxon>Bacteria</taxon>
        <taxon>Pseudomonadati</taxon>
        <taxon>Pseudomonadota</taxon>
        <taxon>Alphaproteobacteria</taxon>
        <taxon>Rhodobacterales</taxon>
        <taxon>Paracoccaceae</taxon>
        <taxon>Albidovulum</taxon>
    </lineage>
</organism>
<keyword evidence="2" id="KW-1185">Reference proteome</keyword>
<evidence type="ECO:0000313" key="1">
    <source>
        <dbReference type="EMBL" id="MCU9850298.1"/>
    </source>
</evidence>
<dbReference type="Proteomes" id="UP001209535">
    <property type="component" value="Unassembled WGS sequence"/>
</dbReference>
<reference evidence="1 2" key="1">
    <citation type="submission" date="2022-10" db="EMBL/GenBank/DDBJ databases">
        <title>Defluviimonas sp. nov., isolated from ocean surface sediments.</title>
        <authorList>
            <person name="He W."/>
            <person name="Wang L."/>
            <person name="Zhang D.-F."/>
        </authorList>
    </citation>
    <scope>NUCLEOTIDE SEQUENCE [LARGE SCALE GENOMIC DNA]</scope>
    <source>
        <strain evidence="1 2">WL0024</strain>
    </source>
</reference>
<gene>
    <name evidence="1" type="ORF">OEZ60_20125</name>
</gene>
<proteinExistence type="predicted"/>